<dbReference type="PANTHER" id="PTHR42840">
    <property type="entry name" value="NAD(P)-BINDING ROSSMANN-FOLD SUPERFAMILY PROTEIN-RELATED"/>
    <property type="match status" value="1"/>
</dbReference>
<protein>
    <submittedName>
        <fullName evidence="5">Gfo/Idh/MocA family oxidoreductase</fullName>
    </submittedName>
</protein>
<dbReference type="Gene3D" id="3.40.50.720">
    <property type="entry name" value="NAD(P)-binding Rossmann-like Domain"/>
    <property type="match status" value="1"/>
</dbReference>
<evidence type="ECO:0000313" key="6">
    <source>
        <dbReference type="Proteomes" id="UP000535838"/>
    </source>
</evidence>
<feature type="domain" description="GFO/IDH/MocA-like oxidoreductase" evidence="4">
    <location>
        <begin position="134"/>
        <end position="258"/>
    </location>
</feature>
<dbReference type="Pfam" id="PF01408">
    <property type="entry name" value="GFO_IDH_MocA"/>
    <property type="match status" value="1"/>
</dbReference>
<gene>
    <name evidence="5" type="ORF">H7B67_17345</name>
</gene>
<dbReference type="SUPFAM" id="SSF51735">
    <property type="entry name" value="NAD(P)-binding Rossmann-fold domains"/>
    <property type="match status" value="1"/>
</dbReference>
<comment type="similarity">
    <text evidence="1">Belongs to the Gfo/Idh/MocA family.</text>
</comment>
<evidence type="ECO:0000256" key="1">
    <source>
        <dbReference type="ARBA" id="ARBA00010928"/>
    </source>
</evidence>
<dbReference type="AlphaFoldDB" id="A0A841SY92"/>
<feature type="domain" description="Gfo/Idh/MocA-like oxidoreductase N-terminal" evidence="3">
    <location>
        <begin position="6"/>
        <end position="125"/>
    </location>
</feature>
<evidence type="ECO:0000259" key="4">
    <source>
        <dbReference type="Pfam" id="PF22725"/>
    </source>
</evidence>
<keyword evidence="6" id="KW-1185">Reference proteome</keyword>
<keyword evidence="2" id="KW-0560">Oxidoreductase</keyword>
<dbReference type="RefSeq" id="WP_185121125.1">
    <property type="nucleotide sequence ID" value="NZ_JACJVQ010000015.1"/>
</dbReference>
<reference evidence="5 6" key="1">
    <citation type="submission" date="2020-08" db="EMBL/GenBank/DDBJ databases">
        <title>Cohnella phylogeny.</title>
        <authorList>
            <person name="Dunlap C."/>
        </authorList>
    </citation>
    <scope>NUCLEOTIDE SEQUENCE [LARGE SCALE GENOMIC DNA]</scope>
    <source>
        <strain evidence="5 6">DSM 25241</strain>
    </source>
</reference>
<dbReference type="Proteomes" id="UP000535838">
    <property type="component" value="Unassembled WGS sequence"/>
</dbReference>
<proteinExistence type="inferred from homology"/>
<dbReference type="GO" id="GO:0000166">
    <property type="term" value="F:nucleotide binding"/>
    <property type="evidence" value="ECO:0007669"/>
    <property type="project" value="InterPro"/>
</dbReference>
<comment type="caution">
    <text evidence="5">The sequence shown here is derived from an EMBL/GenBank/DDBJ whole genome shotgun (WGS) entry which is preliminary data.</text>
</comment>
<evidence type="ECO:0000259" key="3">
    <source>
        <dbReference type="Pfam" id="PF01408"/>
    </source>
</evidence>
<dbReference type="Gene3D" id="3.30.360.10">
    <property type="entry name" value="Dihydrodipicolinate Reductase, domain 2"/>
    <property type="match status" value="1"/>
</dbReference>
<name>A0A841SY92_9BACL</name>
<dbReference type="PANTHER" id="PTHR42840:SF3">
    <property type="entry name" value="BINDING ROSSMANN FOLD OXIDOREDUCTASE, PUTATIVE (AFU_ORTHOLOGUE AFUA_2G10240)-RELATED"/>
    <property type="match status" value="1"/>
</dbReference>
<dbReference type="EMBL" id="JACJVQ010000015">
    <property type="protein sequence ID" value="MBB6635889.1"/>
    <property type="molecule type" value="Genomic_DNA"/>
</dbReference>
<dbReference type="GO" id="GO:0016491">
    <property type="term" value="F:oxidoreductase activity"/>
    <property type="evidence" value="ECO:0007669"/>
    <property type="project" value="UniProtKB-KW"/>
</dbReference>
<dbReference type="InterPro" id="IPR000683">
    <property type="entry name" value="Gfo/Idh/MocA-like_OxRdtase_N"/>
</dbReference>
<dbReference type="InterPro" id="IPR036291">
    <property type="entry name" value="NAD(P)-bd_dom_sf"/>
</dbReference>
<dbReference type="InterPro" id="IPR055170">
    <property type="entry name" value="GFO_IDH_MocA-like_dom"/>
</dbReference>
<sequence>MAPDIINVCVIGAGRAGLIHAANFRKSVPYARLAAFADPNREAAEQAARSLEVEKVYADYRDALADETIHAVVVVTPTAYHRDIVVDAAAAGKHVLCEKPMAMNEAECAEMIEACERGGVKLQLAFMRRFDESFRDAKRQIEDGAIGDVVLVKSLTRGPSTPMPWMYDIRKSNGPLAEVNSHDIDTLRWFAGSEIAEVHAVGGNFRCPDIRGQYPDFYDTVAMTAKFADGKLGSIDGAMGVQYGYDSRVEILGTEGVIYLGQTHERTIVTARRDKTLHRPYMNSWRSLFKDAYLAEDTDFIACIREDRPPAVTGHDGRMAVRIVEAGNVSLARGELVRLAD</sequence>
<evidence type="ECO:0000313" key="5">
    <source>
        <dbReference type="EMBL" id="MBB6635889.1"/>
    </source>
</evidence>
<organism evidence="5 6">
    <name type="scientific">Cohnella thailandensis</name>
    <dbReference type="NCBI Taxonomy" id="557557"/>
    <lineage>
        <taxon>Bacteria</taxon>
        <taxon>Bacillati</taxon>
        <taxon>Bacillota</taxon>
        <taxon>Bacilli</taxon>
        <taxon>Bacillales</taxon>
        <taxon>Paenibacillaceae</taxon>
        <taxon>Cohnella</taxon>
    </lineage>
</organism>
<dbReference type="Pfam" id="PF22725">
    <property type="entry name" value="GFO_IDH_MocA_C3"/>
    <property type="match status" value="1"/>
</dbReference>
<accession>A0A841SY92</accession>
<dbReference type="SUPFAM" id="SSF55347">
    <property type="entry name" value="Glyceraldehyde-3-phosphate dehydrogenase-like, C-terminal domain"/>
    <property type="match status" value="1"/>
</dbReference>
<evidence type="ECO:0000256" key="2">
    <source>
        <dbReference type="ARBA" id="ARBA00023002"/>
    </source>
</evidence>